<accession>A0AA36MTI5</accession>
<keyword evidence="2" id="KW-1133">Transmembrane helix</keyword>
<evidence type="ECO:0000256" key="2">
    <source>
        <dbReference type="SAM" id="Phobius"/>
    </source>
</evidence>
<evidence type="ECO:0008006" key="7">
    <source>
        <dbReference type="Google" id="ProtNLM"/>
    </source>
</evidence>
<evidence type="ECO:0000256" key="1">
    <source>
        <dbReference type="SAM" id="MobiDB-lite"/>
    </source>
</evidence>
<proteinExistence type="predicted"/>
<dbReference type="GO" id="GO:0042391">
    <property type="term" value="P:regulation of membrane potential"/>
    <property type="evidence" value="ECO:0007669"/>
    <property type="project" value="TreeGrafter"/>
</dbReference>
<dbReference type="GO" id="GO:0008381">
    <property type="term" value="F:mechanosensitive monoatomic ion channel activity"/>
    <property type="evidence" value="ECO:0007669"/>
    <property type="project" value="InterPro"/>
</dbReference>
<dbReference type="Proteomes" id="UP001178507">
    <property type="component" value="Unassembled WGS sequence"/>
</dbReference>
<feature type="transmembrane region" description="Helical" evidence="2">
    <location>
        <begin position="742"/>
        <end position="761"/>
    </location>
</feature>
<feature type="transmembrane region" description="Helical" evidence="2">
    <location>
        <begin position="229"/>
        <end position="253"/>
    </location>
</feature>
<feature type="transmembrane region" description="Helical" evidence="2">
    <location>
        <begin position="713"/>
        <end position="730"/>
    </location>
</feature>
<feature type="domain" description="Piezo non-specific cation channel cap" evidence="3">
    <location>
        <begin position="2241"/>
        <end position="2522"/>
    </location>
</feature>
<feature type="transmembrane region" description="Helical" evidence="2">
    <location>
        <begin position="1910"/>
        <end position="1931"/>
    </location>
</feature>
<evidence type="ECO:0000313" key="6">
    <source>
        <dbReference type="Proteomes" id="UP001178507"/>
    </source>
</evidence>
<comment type="caution">
    <text evidence="5">The sequence shown here is derived from an EMBL/GenBank/DDBJ whole genome shotgun (WGS) entry which is preliminary data.</text>
</comment>
<feature type="transmembrane region" description="Helical" evidence="2">
    <location>
        <begin position="21"/>
        <end position="43"/>
    </location>
</feature>
<evidence type="ECO:0000259" key="4">
    <source>
        <dbReference type="Pfam" id="PF24874"/>
    </source>
</evidence>
<reference evidence="5" key="1">
    <citation type="submission" date="2023-08" db="EMBL/GenBank/DDBJ databases">
        <authorList>
            <person name="Chen Y."/>
            <person name="Shah S."/>
            <person name="Dougan E. K."/>
            <person name="Thang M."/>
            <person name="Chan C."/>
        </authorList>
    </citation>
    <scope>NUCLEOTIDE SEQUENCE</scope>
</reference>
<feature type="transmembrane region" description="Helical" evidence="2">
    <location>
        <begin position="1774"/>
        <end position="1795"/>
    </location>
</feature>
<dbReference type="EMBL" id="CAUJNA010000655">
    <property type="protein sequence ID" value="CAJ1379739.1"/>
    <property type="molecule type" value="Genomic_DNA"/>
</dbReference>
<feature type="transmembrane region" description="Helical" evidence="2">
    <location>
        <begin position="392"/>
        <end position="418"/>
    </location>
</feature>
<feature type="transmembrane region" description="Helical" evidence="2">
    <location>
        <begin position="1031"/>
        <end position="1050"/>
    </location>
</feature>
<feature type="transmembrane region" description="Helical" evidence="2">
    <location>
        <begin position="175"/>
        <end position="208"/>
    </location>
</feature>
<feature type="transmembrane region" description="Helical" evidence="2">
    <location>
        <begin position="49"/>
        <end position="69"/>
    </location>
</feature>
<feature type="transmembrane region" description="Helical" evidence="2">
    <location>
        <begin position="653"/>
        <end position="675"/>
    </location>
</feature>
<keyword evidence="6" id="KW-1185">Reference proteome</keyword>
<feature type="transmembrane region" description="Helical" evidence="2">
    <location>
        <begin position="2061"/>
        <end position="2078"/>
    </location>
</feature>
<dbReference type="InterPro" id="IPR027272">
    <property type="entry name" value="Piezo"/>
</dbReference>
<dbReference type="GO" id="GO:0050982">
    <property type="term" value="P:detection of mechanical stimulus"/>
    <property type="evidence" value="ECO:0007669"/>
    <property type="project" value="TreeGrafter"/>
</dbReference>
<feature type="transmembrane region" description="Helical" evidence="2">
    <location>
        <begin position="611"/>
        <end position="633"/>
    </location>
</feature>
<feature type="compositionally biased region" description="Polar residues" evidence="1">
    <location>
        <begin position="2647"/>
        <end position="2661"/>
    </location>
</feature>
<feature type="region of interest" description="Disordered" evidence="1">
    <location>
        <begin position="1983"/>
        <end position="2005"/>
    </location>
</feature>
<feature type="domain" description="Piezo THU9 and anchor" evidence="4">
    <location>
        <begin position="2025"/>
        <end position="2190"/>
    </location>
</feature>
<feature type="region of interest" description="Disordered" evidence="1">
    <location>
        <begin position="2623"/>
        <end position="2661"/>
    </location>
</feature>
<name>A0AA36MTI5_9DINO</name>
<sequence>MDRQSPPHQAEPESECRFAQVARAVAQIWFGYIYPLCFLAASFMRPNTIVSGIYVLMAFVALFLPAVFAKRCEWEAWRWKRLHLIVCLSCASMFTAAAVMLIICRNDGLKSEALAAGRQLFFGMDGCNIASSLFPETLAACSAMLGVSLSCCTKKLQERPLPEVHSNPLLSPTRLAAVAVVLFCSASLHFNVFAAVYHIATLCILFCWACVNPYCSRGSAQDCFMGRLAFLRVTLMVVCTAQVAVAAIFSFPFLPDMSESAARLLGLEVGLLMYWQLLASFFLMQLLLWPAFVGQRIEVRDVQAKPLSRPPRGISEEIRRMEQAPSPPSANAVEAQGRVPHARIPDSPMSIPAEGMGAQIDKEVQSARWQQWLANKVSFACGRSPLPLFSMLSLVVVWPSLATLPLLLGGLCLMHIPVDYLPSCFFHSLLVYEMLCSLIWYCFNIFCSATGAPLSNVPREFTWMERSGLQCYLRAGPYNPELRRYLFALGQGVALLAAAACARSRAWQGIEKRACEARKVSEDDEVDDRAPPHPENPTCRQGRFLQSTALRKVVALIRPLTVSFVVLVGLGQNPPNLLGLAYLLWLVGLAICGAFTSYVSSGWDILRASGFMWRSLLLLSNCEVLALFYWQVMRTDDNNFVGLQRSMQTLLEVSWSHFVIGVLAAVQTLALFQRVPTPAMFVNSNSALAWFLWIAGIFFEMGLMLNMVMIEPFTVDSFFILILMLGIVAVEQFDAPTTWRNWLLTATAVTCGILLPLRYMLLMPQVQEWLSGPSSPLPKEQYLPVWEAFALAETSMEVRVKLGYLATLLLVSVGLRRIYRFGEAASLIGARSQVFITKNKVMMTILLEAARWSTVVLICTAYFIMPRNSASSHLQLIVLILMLMSGRGWNYAGGFISLTSSVLLLAQYAYTFQLVEIPEDQAAYWGLHRQGYYAEVSLLLIGIVQRTVKRAALHCLSNVPSAAQLHQEARERRQQVRQETVAYSAHIGAAILLLAGLFCNSAWSLIYIGMVMLFACSKDSRRCCSAGASNWWLRLFILLLALSLTVYLGFEAWLPPGTLKKPSADLVSSLLCEKYADAPMIWNSARQCLPGGCASQRQLCGQAWASWIGLSENSEGSSRITFNFMTFFCVCLLRHMCLAELDCQCSAMQEKAAEGEEATATSSPEEVEMDMQEGDEGGWSARIPQLAATWPSILLNASLALAAIQQPDASLISLCYLMLLLWNLFTLQSVQLVEASHKTRKRANKWIQGCNLAFCFAVACFQCPAVPCAFALRSINCQECPETFFVAPALCRELSASSVTSWSGSWDPASVLLQCLGVQKLEEGLNFSWSNFWMLWVFMASLAQALAANRWRDLYEADLEETMRILALRERWYNEHLLHWRRQELRRIDTKHKVLLVKLHSLMAYIAGLRDIWENKRGELTAQERANRAREDRILQLCLSSGHPPHAVEPVLEAFTQEAAEAAGPFSDKLRHIPESFAASSSGDKDQIAEERASALEVARLDAFDTIDHCVLSHLQDLQLQRLRRITAQDVSDRRDVLLDRCTEAGEVLRALLPEEDQEVEYERSWARSSKASQLRRQHAVIGDIVEPGGKDAIRGVLLRWKAKLVLWAYLGIGKLVDDFLYTCDADATLQHHRRNDGFVKLLYKAFWSQTLLLLLIFSIVQFAVYTSVLAACTTCAIVASLMSFPHPHPRFWKWLTIFNLGIVVLKVLYQLPLWPISLDYVRLEADLEHGLSAGIPVPWESVLGLIKVAPTINAINQKDLVDEAVKQMEFRDLVHHSLLGFLWPDLLVCAFLVCHWQTLRHSGRLGNPAQICRRLALDDLRARQRVQTRNVEAIPSERQAAGPVGPKCKTLQPHPCMPPLASHNRMLRGNTMLPGTEKPRSQRYAEGLMGHLRNAMSAVGLRKPAMDLFAPRAGLMMCCFCIILIGWDRLMDSNESFADSISSNSFSREQVFAVTLCLVLMVEARAEYTWYTQYRWKGPEGVGQDANDEKGDKARGSPGRVAPESQGRSAMLKYITVNHVVFIAQRILLMAELIALHVFFVSRWAGNSTFKPRMTNSVQLIFYLLFMIYLALTSLQMRYDVHVTSGGLGLTHSMQFFPSLAFKGYLAVPFVEEMRVLTDWTVTRTSMDFFMWMKLEDAQQGLYRTKRDFHLRRWYPPAAPRPAWEKVLQGGLLLIGLGALIVAPIALFSTLNPNLQSNRLTSAGLTGNLVVQSTEEGIRQLQLYKGSQASIVAGPYKDESRMDVAEVSFVMASEEYFDSSAAMQAHIARALGEPDTTAWFELQYQLEFNGDTGDGRQTSTSYRVELSPNSTLDLGRLVNESLDLGNVDKVGVLIPSALKPTIRVNSNLEASMVGEASDLILAFQSSRDRLAHGRDRGSQIHSAPFRGLWYLGQAKCNKVSEADGVVTSAGNSLPSCAASQLVASEKSAPVPVGGASSSSWSVMGIYLGVVYTVGRLLRSAFQDSSKRVIYEEIPDTSLLEDLCNGIYIARIQRLLRTEYKLYYQLLSLLRSPELLLNVTGTFGDKKLDNEMDFMAEGEYEVGCGCDGGGKIQAADQWLSAANAGAHAEQESHETYIVPETSAAIEEDLRQMDEIEEDLRAAENPQMGEVELERFMGVADSQFAPTSRLEDISTSVSPSGELRRRSQATSHRASAASNLEI</sequence>
<feature type="transmembrane region" description="Helical" evidence="2">
    <location>
        <begin position="2021"/>
        <end position="2041"/>
    </location>
</feature>
<dbReference type="GO" id="GO:0005261">
    <property type="term" value="F:monoatomic cation channel activity"/>
    <property type="evidence" value="ECO:0007669"/>
    <property type="project" value="TreeGrafter"/>
</dbReference>
<gene>
    <name evidence="5" type="ORF">EVOR1521_LOCUS7890</name>
</gene>
<dbReference type="InterPro" id="IPR056770">
    <property type="entry name" value="Piezo_THU9_anchor"/>
</dbReference>
<feature type="transmembrane region" description="Helical" evidence="2">
    <location>
        <begin position="273"/>
        <end position="293"/>
    </location>
</feature>
<dbReference type="Pfam" id="PF12166">
    <property type="entry name" value="Piezo_cap"/>
    <property type="match status" value="1"/>
</dbReference>
<evidence type="ECO:0000313" key="5">
    <source>
        <dbReference type="EMBL" id="CAJ1379739.1"/>
    </source>
</evidence>
<feature type="transmembrane region" description="Helical" evidence="2">
    <location>
        <begin position="81"/>
        <end position="103"/>
    </location>
</feature>
<dbReference type="PANTHER" id="PTHR13167">
    <property type="entry name" value="PIEZO-TYPE MECHANOSENSITIVE ION CHANNEL COMPONENT"/>
    <property type="match status" value="1"/>
</dbReference>
<dbReference type="GO" id="GO:0016020">
    <property type="term" value="C:membrane"/>
    <property type="evidence" value="ECO:0007669"/>
    <property type="project" value="InterPro"/>
</dbReference>
<evidence type="ECO:0000259" key="3">
    <source>
        <dbReference type="Pfam" id="PF12166"/>
    </source>
</evidence>
<keyword evidence="2" id="KW-0472">Membrane</keyword>
<feature type="transmembrane region" description="Helical" evidence="2">
    <location>
        <begin position="987"/>
        <end position="1010"/>
    </location>
</feature>
<protein>
    <recommendedName>
        <fullName evidence="7">Piezo-type mechanosensitive ion channel component</fullName>
    </recommendedName>
</protein>
<feature type="transmembrane region" description="Helical" evidence="2">
    <location>
        <begin position="577"/>
        <end position="599"/>
    </location>
</feature>
<organism evidence="5 6">
    <name type="scientific">Effrenium voratum</name>
    <dbReference type="NCBI Taxonomy" id="2562239"/>
    <lineage>
        <taxon>Eukaryota</taxon>
        <taxon>Sar</taxon>
        <taxon>Alveolata</taxon>
        <taxon>Dinophyceae</taxon>
        <taxon>Suessiales</taxon>
        <taxon>Symbiodiniaceae</taxon>
        <taxon>Effrenium</taxon>
    </lineage>
</organism>
<feature type="transmembrane region" description="Helical" evidence="2">
    <location>
        <begin position="1666"/>
        <end position="1685"/>
    </location>
</feature>
<feature type="transmembrane region" description="Helical" evidence="2">
    <location>
        <begin position="1692"/>
        <end position="1710"/>
    </location>
</feature>
<dbReference type="Pfam" id="PF24874">
    <property type="entry name" value="Piezo_THU9_anchor"/>
    <property type="match status" value="1"/>
</dbReference>
<dbReference type="InterPro" id="IPR031334">
    <property type="entry name" value="Piezo_cap_dom"/>
</dbReference>
<dbReference type="PANTHER" id="PTHR13167:SF25">
    <property type="entry name" value="PIEZO-TYPE MECHANOSENSITIVE ION CHANNEL COMPONENT"/>
    <property type="match status" value="1"/>
</dbReference>
<feature type="transmembrane region" description="Helical" evidence="2">
    <location>
        <begin position="687"/>
        <end position="707"/>
    </location>
</feature>
<feature type="transmembrane region" description="Helical" evidence="2">
    <location>
        <begin position="553"/>
        <end position="571"/>
    </location>
</feature>
<dbReference type="GO" id="GO:0071260">
    <property type="term" value="P:cellular response to mechanical stimulus"/>
    <property type="evidence" value="ECO:0007669"/>
    <property type="project" value="TreeGrafter"/>
</dbReference>
<feature type="transmembrane region" description="Helical" evidence="2">
    <location>
        <begin position="840"/>
        <end position="864"/>
    </location>
</feature>
<feature type="transmembrane region" description="Helical" evidence="2">
    <location>
        <begin position="2172"/>
        <end position="2192"/>
    </location>
</feature>
<keyword evidence="2" id="KW-0812">Transmembrane</keyword>